<dbReference type="Proteomes" id="UP001163046">
    <property type="component" value="Unassembled WGS sequence"/>
</dbReference>
<accession>A0A9W9YWW3</accession>
<comment type="caution">
    <text evidence="1">The sequence shown here is derived from an EMBL/GenBank/DDBJ whole genome shotgun (WGS) entry which is preliminary data.</text>
</comment>
<evidence type="ECO:0000313" key="2">
    <source>
        <dbReference type="Proteomes" id="UP001163046"/>
    </source>
</evidence>
<organism evidence="1 2">
    <name type="scientific">Desmophyllum pertusum</name>
    <dbReference type="NCBI Taxonomy" id="174260"/>
    <lineage>
        <taxon>Eukaryota</taxon>
        <taxon>Metazoa</taxon>
        <taxon>Cnidaria</taxon>
        <taxon>Anthozoa</taxon>
        <taxon>Hexacorallia</taxon>
        <taxon>Scleractinia</taxon>
        <taxon>Caryophylliina</taxon>
        <taxon>Caryophylliidae</taxon>
        <taxon>Desmophyllum</taxon>
    </lineage>
</organism>
<sequence>MNFKLYSTKSVSDKEAKEHLSHYLSEAQELRPEMDHLLQVCQLFVHCWEDSLISLYSKTSDNLLQEDLVPDRFVVYGEDYKNFRESMAKTVLSGTNRELTKSAYRPKPFAIQLLNNTQGAAGLIGVRVAPGRSALEQNLAELFIHTTAVLQCLNQMTVCEPLRLLMDSPANIVWYN</sequence>
<protein>
    <submittedName>
        <fullName evidence="1">Uncharacterized protein</fullName>
    </submittedName>
</protein>
<name>A0A9W9YWW3_9CNID</name>
<dbReference type="EMBL" id="MU827222">
    <property type="protein sequence ID" value="KAJ7367420.1"/>
    <property type="molecule type" value="Genomic_DNA"/>
</dbReference>
<dbReference type="AlphaFoldDB" id="A0A9W9YWW3"/>
<keyword evidence="2" id="KW-1185">Reference proteome</keyword>
<gene>
    <name evidence="1" type="ORF">OS493_040505</name>
</gene>
<reference evidence="1" key="1">
    <citation type="submission" date="2023-01" db="EMBL/GenBank/DDBJ databases">
        <title>Genome assembly of the deep-sea coral Lophelia pertusa.</title>
        <authorList>
            <person name="Herrera S."/>
            <person name="Cordes E."/>
        </authorList>
    </citation>
    <scope>NUCLEOTIDE SEQUENCE</scope>
    <source>
        <strain evidence="1">USNM1676648</strain>
        <tissue evidence="1">Polyp</tissue>
    </source>
</reference>
<dbReference type="OrthoDB" id="6146020at2759"/>
<evidence type="ECO:0000313" key="1">
    <source>
        <dbReference type="EMBL" id="KAJ7367420.1"/>
    </source>
</evidence>
<proteinExistence type="predicted"/>